<protein>
    <submittedName>
        <fullName evidence="1">Uncharacterized protein</fullName>
    </submittedName>
</protein>
<gene>
    <name evidence="1" type="ORF">SAMN04487893_11761</name>
</gene>
<evidence type="ECO:0000313" key="2">
    <source>
        <dbReference type="Proteomes" id="UP000243887"/>
    </source>
</evidence>
<dbReference type="Proteomes" id="UP000243887">
    <property type="component" value="Unassembled WGS sequence"/>
</dbReference>
<organism evidence="1 2">
    <name type="scientific">Myroides guanonis</name>
    <dbReference type="NCBI Taxonomy" id="1150112"/>
    <lineage>
        <taxon>Bacteria</taxon>
        <taxon>Pseudomonadati</taxon>
        <taxon>Bacteroidota</taxon>
        <taxon>Flavobacteriia</taxon>
        <taxon>Flavobacteriales</taxon>
        <taxon>Flavobacteriaceae</taxon>
        <taxon>Myroides</taxon>
    </lineage>
</organism>
<evidence type="ECO:0000313" key="1">
    <source>
        <dbReference type="EMBL" id="SFJ81717.1"/>
    </source>
</evidence>
<dbReference type="RefSeq" id="WP_090681015.1">
    <property type="nucleotide sequence ID" value="NZ_FORU01000017.1"/>
</dbReference>
<dbReference type="OrthoDB" id="1142747at2"/>
<dbReference type="EMBL" id="FORU01000017">
    <property type="protein sequence ID" value="SFJ81717.1"/>
    <property type="molecule type" value="Genomic_DNA"/>
</dbReference>
<dbReference type="Pfam" id="PF20347">
    <property type="entry name" value="DUF6642"/>
    <property type="match status" value="1"/>
</dbReference>
<reference evidence="2" key="1">
    <citation type="submission" date="2016-10" db="EMBL/GenBank/DDBJ databases">
        <authorList>
            <person name="Varghese N."/>
            <person name="Submissions S."/>
        </authorList>
    </citation>
    <scope>NUCLEOTIDE SEQUENCE [LARGE SCALE GENOMIC DNA]</scope>
    <source>
        <strain evidence="2">DSM 26542</strain>
    </source>
</reference>
<sequence>MYLPNEKSKLFCLESLPDITLESSSKTIPYLEQLAIKYGLTNVYKSCECIDTFESSLDVLLYEDRNFQDYELLYFVFKGADDYISLDRYTYTLQEIAERFEGKLTDKILHFSNQKALNLDEEESQYFLDVTGAKALSGYTNIHGISSTPLDMNFFGLYDSDMDIRELVETLFEKNYKACTELGFHLYY</sequence>
<dbReference type="AlphaFoldDB" id="A0A1I3UIZ5"/>
<accession>A0A1I3UIZ5</accession>
<proteinExistence type="predicted"/>
<dbReference type="STRING" id="1150112.SAMN04487893_11761"/>
<keyword evidence="2" id="KW-1185">Reference proteome</keyword>
<name>A0A1I3UIZ5_9FLAO</name>
<dbReference type="InterPro" id="IPR046584">
    <property type="entry name" value="DUF6642"/>
</dbReference>